<feature type="chain" id="PRO_5026347472" evidence="1">
    <location>
        <begin position="21"/>
        <end position="307"/>
    </location>
</feature>
<organism evidence="2 3">
    <name type="scientific">Bacteroides faecium</name>
    <dbReference type="NCBI Taxonomy" id="2715212"/>
    <lineage>
        <taxon>Bacteria</taxon>
        <taxon>Pseudomonadati</taxon>
        <taxon>Bacteroidota</taxon>
        <taxon>Bacteroidia</taxon>
        <taxon>Bacteroidales</taxon>
        <taxon>Bacteroidaceae</taxon>
        <taxon>Bacteroides</taxon>
    </lineage>
</organism>
<name>A0A6H0KPY5_9BACE</name>
<gene>
    <name evidence="2" type="ORF">BacF7301_13480</name>
</gene>
<dbReference type="KEGG" id="bfc:BacF7301_13480"/>
<dbReference type="RefSeq" id="WP_167963564.1">
    <property type="nucleotide sequence ID" value="NZ_CP050831.1"/>
</dbReference>
<evidence type="ECO:0000313" key="2">
    <source>
        <dbReference type="EMBL" id="QIU95091.1"/>
    </source>
</evidence>
<dbReference type="AlphaFoldDB" id="A0A6H0KPY5"/>
<proteinExistence type="predicted"/>
<dbReference type="Proteomes" id="UP000501780">
    <property type="component" value="Chromosome"/>
</dbReference>
<evidence type="ECO:0000256" key="1">
    <source>
        <dbReference type="SAM" id="SignalP"/>
    </source>
</evidence>
<dbReference type="EMBL" id="CP050831">
    <property type="protein sequence ID" value="QIU95091.1"/>
    <property type="molecule type" value="Genomic_DNA"/>
</dbReference>
<accession>A0A6H0KPY5</accession>
<feature type="signal peptide" evidence="1">
    <location>
        <begin position="1"/>
        <end position="20"/>
    </location>
</feature>
<reference evidence="2 3" key="1">
    <citation type="submission" date="2020-03" db="EMBL/GenBank/DDBJ databases">
        <title>Genomic analysis of Bacteroides faecium CBA7301.</title>
        <authorList>
            <person name="Kim J."/>
            <person name="Roh S.W."/>
        </authorList>
    </citation>
    <scope>NUCLEOTIDE SEQUENCE [LARGE SCALE GENOMIC DNA]</scope>
    <source>
        <strain evidence="2 3">CBA7301</strain>
    </source>
</reference>
<sequence>MKKIIGVFIVLLMSFNGISAQEECDTPIAVLMAERIDGMNEVQQEYLRSKMEQLIVSQGISSDFFYTQFFLTADVVGMQNEAVPTIPASATCQCDIILKLVDRAGMKTMATQVVNVRGAGATEEKAIRNAIRLINPQNKKLLDFIKGAKGKVLAYYNQHTVQIVSQAHRLGGLEKYEEAFNLLASVPECCNRYDEVTREIIAIYPKARDKIGENYLKKARRIWTANQTGAAAGEACYWLSLIDPKSSAYSKAESLYAEIKGRVQVEVQHEMKVYDDNVDLVKEQINAAKEIGMAYGKGQQTEINVIK</sequence>
<keyword evidence="1" id="KW-0732">Signal</keyword>
<keyword evidence="3" id="KW-1185">Reference proteome</keyword>
<protein>
    <submittedName>
        <fullName evidence="2">Uncharacterized protein</fullName>
    </submittedName>
</protein>
<evidence type="ECO:0000313" key="3">
    <source>
        <dbReference type="Proteomes" id="UP000501780"/>
    </source>
</evidence>